<evidence type="ECO:0000313" key="7">
    <source>
        <dbReference type="EMBL" id="TAI49591.1"/>
    </source>
</evidence>
<keyword evidence="5" id="KW-0812">Transmembrane</keyword>
<organism evidence="7 8">
    <name type="scientific">Flagellimonas allohymeniacidonis</name>
    <dbReference type="NCBI Taxonomy" id="2517819"/>
    <lineage>
        <taxon>Bacteria</taxon>
        <taxon>Pseudomonadati</taxon>
        <taxon>Bacteroidota</taxon>
        <taxon>Flavobacteriia</taxon>
        <taxon>Flavobacteriales</taxon>
        <taxon>Flavobacteriaceae</taxon>
        <taxon>Flagellimonas</taxon>
    </lineage>
</organism>
<sequence length="432" mass="49247">MINNKKFGLSLSGGGYRATTYHIGTFRKLRELALLDKIDVISSNSGGSITGATYMLHLGDYDTFEKIILSGVKRSVIKFVLTSFRILIPSLFVLGIVVGSTWLLFNGYTLFGLLGILGFILLILFFQFLLFPLSYLNEKAYDKFFIKKAKLSDMSPDIEIAINSTNLETGRLFVFSRTSMGDSKYVYDEELPDIKYLTKDFPLARSVSASTAVPGVFTPVKIKKQFYENPENYQIVKPRLVDGGVYDNQGLHKLTQMASKYGCYYILVSDAGNEMPFKNRYWNSLALLFRTSNVFMNRIKNLQMIQQLFQPSKSQKHEVAYQSLGWDFDESIPIFIDGLKQGHIKEDVWKSHGISASDIEQKKWELIEQKLKESINYETILKQLQPKEKLEIARKVSTNLVPLSNEQIEALISQASIMTEIQVKLYCPSFFN</sequence>
<evidence type="ECO:0000256" key="5">
    <source>
        <dbReference type="SAM" id="Phobius"/>
    </source>
</evidence>
<evidence type="ECO:0000256" key="3">
    <source>
        <dbReference type="ARBA" id="ARBA00023098"/>
    </source>
</evidence>
<proteinExistence type="predicted"/>
<evidence type="ECO:0000313" key="8">
    <source>
        <dbReference type="Proteomes" id="UP000291981"/>
    </source>
</evidence>
<dbReference type="InterPro" id="IPR016035">
    <property type="entry name" value="Acyl_Trfase/lysoPLipase"/>
</dbReference>
<dbReference type="PANTHER" id="PTHR14226">
    <property type="entry name" value="NEUROPATHY TARGET ESTERASE/SWISS CHEESE D.MELANOGASTER"/>
    <property type="match status" value="1"/>
</dbReference>
<keyword evidence="5" id="KW-1133">Transmembrane helix</keyword>
<gene>
    <name evidence="7" type="ORF">EW142_07280</name>
</gene>
<dbReference type="PANTHER" id="PTHR14226:SF29">
    <property type="entry name" value="NEUROPATHY TARGET ESTERASE SWS"/>
    <property type="match status" value="1"/>
</dbReference>
<feature type="transmembrane region" description="Helical" evidence="5">
    <location>
        <begin position="111"/>
        <end position="136"/>
    </location>
</feature>
<keyword evidence="1 4" id="KW-0378">Hydrolase</keyword>
<feature type="active site" description="Proton acceptor" evidence="4">
    <location>
        <position position="242"/>
    </location>
</feature>
<dbReference type="Gene3D" id="3.40.1090.10">
    <property type="entry name" value="Cytosolic phospholipase A2 catalytic domain"/>
    <property type="match status" value="2"/>
</dbReference>
<dbReference type="SUPFAM" id="SSF52151">
    <property type="entry name" value="FabD/lysophospholipase-like"/>
    <property type="match status" value="1"/>
</dbReference>
<comment type="caution">
    <text evidence="4">Lacks conserved residue(s) required for the propagation of feature annotation.</text>
</comment>
<comment type="caution">
    <text evidence="7">The sequence shown here is derived from an EMBL/GenBank/DDBJ whole genome shotgun (WGS) entry which is preliminary data.</text>
</comment>
<dbReference type="Proteomes" id="UP000291981">
    <property type="component" value="Unassembled WGS sequence"/>
</dbReference>
<evidence type="ECO:0000256" key="2">
    <source>
        <dbReference type="ARBA" id="ARBA00022963"/>
    </source>
</evidence>
<dbReference type="AlphaFoldDB" id="A0A4Q8QGH9"/>
<accession>A0A4Q8QGH9</accession>
<keyword evidence="8" id="KW-1185">Reference proteome</keyword>
<keyword evidence="5" id="KW-0472">Membrane</keyword>
<protein>
    <recommendedName>
        <fullName evidence="6">PNPLA domain-containing protein</fullName>
    </recommendedName>
</protein>
<evidence type="ECO:0000256" key="1">
    <source>
        <dbReference type="ARBA" id="ARBA00022801"/>
    </source>
</evidence>
<name>A0A4Q8QGH9_9FLAO</name>
<dbReference type="RefSeq" id="WP_130611771.1">
    <property type="nucleotide sequence ID" value="NZ_SGIU01000001.1"/>
</dbReference>
<dbReference type="GO" id="GO:0016042">
    <property type="term" value="P:lipid catabolic process"/>
    <property type="evidence" value="ECO:0007669"/>
    <property type="project" value="UniProtKB-UniRule"/>
</dbReference>
<keyword evidence="2 4" id="KW-0442">Lipid degradation</keyword>
<dbReference type="InterPro" id="IPR002641">
    <property type="entry name" value="PNPLA_dom"/>
</dbReference>
<evidence type="ECO:0000259" key="6">
    <source>
        <dbReference type="PROSITE" id="PS51635"/>
    </source>
</evidence>
<reference evidence="7 8" key="1">
    <citation type="submission" date="2019-02" db="EMBL/GenBank/DDBJ databases">
        <title>Draft genome sequence of Muricauda sp. 176CP4-71.</title>
        <authorList>
            <person name="Park J.-S."/>
        </authorList>
    </citation>
    <scope>NUCLEOTIDE SEQUENCE [LARGE SCALE GENOMIC DNA]</scope>
    <source>
        <strain evidence="7 8">176CP4-71</strain>
    </source>
</reference>
<dbReference type="GO" id="GO:0016787">
    <property type="term" value="F:hydrolase activity"/>
    <property type="evidence" value="ECO:0007669"/>
    <property type="project" value="UniProtKB-UniRule"/>
</dbReference>
<feature type="domain" description="PNPLA" evidence="6">
    <location>
        <begin position="10"/>
        <end position="255"/>
    </location>
</feature>
<dbReference type="EMBL" id="SGIU01000001">
    <property type="protein sequence ID" value="TAI49591.1"/>
    <property type="molecule type" value="Genomic_DNA"/>
</dbReference>
<dbReference type="PROSITE" id="PS51635">
    <property type="entry name" value="PNPLA"/>
    <property type="match status" value="1"/>
</dbReference>
<feature type="transmembrane region" description="Helical" evidence="5">
    <location>
        <begin position="84"/>
        <end position="105"/>
    </location>
</feature>
<feature type="short sequence motif" description="DGA/G" evidence="4">
    <location>
        <begin position="242"/>
        <end position="244"/>
    </location>
</feature>
<feature type="active site" description="Nucleophile" evidence="4">
    <location>
        <position position="45"/>
    </location>
</feature>
<keyword evidence="3 4" id="KW-0443">Lipid metabolism</keyword>
<evidence type="ECO:0000256" key="4">
    <source>
        <dbReference type="PROSITE-ProRule" id="PRU01161"/>
    </source>
</evidence>
<dbReference type="OrthoDB" id="9813090at2"/>
<dbReference type="Pfam" id="PF01734">
    <property type="entry name" value="Patatin"/>
    <property type="match status" value="1"/>
</dbReference>
<dbReference type="InterPro" id="IPR050301">
    <property type="entry name" value="NTE"/>
</dbReference>